<dbReference type="EMBL" id="PP856017">
    <property type="protein sequence ID" value="XBS47632.1"/>
    <property type="molecule type" value="Genomic_DNA"/>
</dbReference>
<protein>
    <submittedName>
        <fullName evidence="2">Uncharacterized protein</fullName>
    </submittedName>
</protein>
<feature type="region of interest" description="Disordered" evidence="1">
    <location>
        <begin position="1"/>
        <end position="33"/>
    </location>
</feature>
<gene>
    <name evidence="2" type="ORF">SURPRISE13_201</name>
</gene>
<proteinExistence type="predicted"/>
<sequence>MTKKSVGRRQRDAERRASTGMTGKGNKSFDREKSSRCWYELKSVHSRSQKNIDKLAGLISQYRHKVVLMKIAKNGDQPRFDELMASIPPLVEKMGKDFQDLWDSHADKKKLCLSYEELTQAFRIFEAYQAFDIDLFNVFQPIIGELNLIYNKALKELMEAQDATIIDVASNQPIITDVVLEEGDRPAEAQALEAPQEGLGEIAQEEDMDPVKKNFLEREPGAASRPTFEPSDVRIN</sequence>
<feature type="region of interest" description="Disordered" evidence="1">
    <location>
        <begin position="191"/>
        <end position="236"/>
    </location>
</feature>
<accession>A0AAU7PF66</accession>
<name>A0AAU7PF66_9VIRU</name>
<organism evidence="2">
    <name type="scientific">Burkholderia phage vB_BgluM-SURPRISE13</name>
    <dbReference type="NCBI Taxonomy" id="3159457"/>
    <lineage>
        <taxon>Viruses</taxon>
    </lineage>
</organism>
<reference evidence="2" key="1">
    <citation type="submission" date="2024-05" db="EMBL/GenBank/DDBJ databases">
        <title>Isolation and characterization of the novel Burkholderia jumbo bacteriophage Surprise13.</title>
        <authorList>
            <person name="Supina B.S.I."/>
            <person name="Dennis J."/>
        </authorList>
    </citation>
    <scope>NUCLEOTIDE SEQUENCE</scope>
</reference>
<feature type="compositionally biased region" description="Basic and acidic residues" evidence="1">
    <location>
        <begin position="209"/>
        <end position="220"/>
    </location>
</feature>
<evidence type="ECO:0000256" key="1">
    <source>
        <dbReference type="SAM" id="MobiDB-lite"/>
    </source>
</evidence>
<evidence type="ECO:0000313" key="2">
    <source>
        <dbReference type="EMBL" id="XBS47632.1"/>
    </source>
</evidence>